<dbReference type="Proteomes" id="UP000279306">
    <property type="component" value="Chromosome"/>
</dbReference>
<dbReference type="PANTHER" id="PTHR37042">
    <property type="entry name" value="OUTER MEMBRANE PROTEIN RV1973"/>
    <property type="match status" value="1"/>
</dbReference>
<evidence type="ECO:0000256" key="2">
    <source>
        <dbReference type="ARBA" id="ARBA00023136"/>
    </source>
</evidence>
<dbReference type="AlphaFoldDB" id="A0A3S4RXE7"/>
<evidence type="ECO:0000313" key="5">
    <source>
        <dbReference type="EMBL" id="VEG54888.1"/>
    </source>
</evidence>
<organism evidence="5 6">
    <name type="scientific">Mycolicibacterium aurum</name>
    <name type="common">Mycobacterium aurum</name>
    <dbReference type="NCBI Taxonomy" id="1791"/>
    <lineage>
        <taxon>Bacteria</taxon>
        <taxon>Bacillati</taxon>
        <taxon>Actinomycetota</taxon>
        <taxon>Actinomycetes</taxon>
        <taxon>Mycobacteriales</taxon>
        <taxon>Mycobacteriaceae</taxon>
        <taxon>Mycolicibacterium</taxon>
    </lineage>
</organism>
<feature type="region of interest" description="Disordered" evidence="3">
    <location>
        <begin position="54"/>
        <end position="98"/>
    </location>
</feature>
<dbReference type="RefSeq" id="WP_232786856.1">
    <property type="nucleotide sequence ID" value="NZ_CVQQ01000014.1"/>
</dbReference>
<feature type="region of interest" description="Disordered" evidence="3">
    <location>
        <begin position="1"/>
        <end position="20"/>
    </location>
</feature>
<comment type="subcellular location">
    <subcellularLocation>
        <location evidence="1">Membrane</location>
    </subcellularLocation>
</comment>
<evidence type="ECO:0000313" key="6">
    <source>
        <dbReference type="Proteomes" id="UP000279306"/>
    </source>
</evidence>
<name>A0A3S4RXE7_MYCAU</name>
<evidence type="ECO:0000256" key="4">
    <source>
        <dbReference type="SAM" id="Phobius"/>
    </source>
</evidence>
<dbReference type="EMBL" id="LR134356">
    <property type="protein sequence ID" value="VEG54888.1"/>
    <property type="molecule type" value="Genomic_DNA"/>
</dbReference>
<keyword evidence="2 4" id="KW-0472">Membrane</keyword>
<dbReference type="STRING" id="1791.GCA_001049355_03932"/>
<dbReference type="KEGG" id="mauu:NCTC10437_02710"/>
<sequence length="257" mass="27061">MSKPEVPNGAMPPRADDNRDVEVALDDLTPEQATAFADQAEADAAEAEALAAAAHARARAARHRALTEGDGADGAGSVGADSSDDDASATSVRRRRPSRMRAVVGTVAVLCSVSMLAATGYIVWSHHQRTHEQRNRAEFAAAAKQVVVTLMSIDHNDPQAGVQRIVDNSVNPFRAEFESAAEDFVKVATDAKVTTKATANAAAVQSATTDSAVVLVSASSTVTNAAGAQEDPRSWRLTVDLKREGDQIKMAKVEFVP</sequence>
<evidence type="ECO:0000256" key="1">
    <source>
        <dbReference type="ARBA" id="ARBA00004370"/>
    </source>
</evidence>
<dbReference type="PANTHER" id="PTHR37042:SF4">
    <property type="entry name" value="OUTER MEMBRANE PROTEIN RV1973"/>
    <property type="match status" value="1"/>
</dbReference>
<keyword evidence="4" id="KW-1133">Transmembrane helix</keyword>
<protein>
    <submittedName>
        <fullName evidence="5">Membrane protein</fullName>
    </submittedName>
</protein>
<feature type="transmembrane region" description="Helical" evidence="4">
    <location>
        <begin position="102"/>
        <end position="124"/>
    </location>
</feature>
<evidence type="ECO:0000256" key="3">
    <source>
        <dbReference type="SAM" id="MobiDB-lite"/>
    </source>
</evidence>
<keyword evidence="6" id="KW-1185">Reference proteome</keyword>
<proteinExistence type="predicted"/>
<gene>
    <name evidence="5" type="ORF">NCTC10437_02710</name>
</gene>
<dbReference type="GO" id="GO:0016020">
    <property type="term" value="C:membrane"/>
    <property type="evidence" value="ECO:0007669"/>
    <property type="project" value="UniProtKB-SubCell"/>
</dbReference>
<keyword evidence="4" id="KW-0812">Transmembrane</keyword>
<accession>A0A3S4RXE7</accession>
<reference evidence="5 6" key="1">
    <citation type="submission" date="2018-12" db="EMBL/GenBank/DDBJ databases">
        <authorList>
            <consortium name="Pathogen Informatics"/>
        </authorList>
    </citation>
    <scope>NUCLEOTIDE SEQUENCE [LARGE SCALE GENOMIC DNA]</scope>
    <source>
        <strain evidence="5 6">NCTC10437</strain>
    </source>
</reference>